<dbReference type="Proteomes" id="UP000008672">
    <property type="component" value="Unassembled WGS sequence"/>
</dbReference>
<dbReference type="InterPro" id="IPR051947">
    <property type="entry name" value="Sentrin-specific_protease"/>
</dbReference>
<evidence type="ECO:0000256" key="1">
    <source>
        <dbReference type="ARBA" id="ARBA00005234"/>
    </source>
</evidence>
<dbReference type="OMA" id="CCARINN"/>
<evidence type="ECO:0000256" key="6">
    <source>
        <dbReference type="SAM" id="MobiDB-lite"/>
    </source>
</evidence>
<dbReference type="GeneTree" id="ENSGT00940000157308"/>
<feature type="compositionally biased region" description="Low complexity" evidence="6">
    <location>
        <begin position="561"/>
        <end position="571"/>
    </location>
</feature>
<dbReference type="EMBL" id="AFYH01067845">
    <property type="status" value="NOT_ANNOTATED_CDS"/>
    <property type="molecule type" value="Genomic_DNA"/>
</dbReference>
<dbReference type="PANTHER" id="PTHR46896:SF2">
    <property type="entry name" value="SENTRIN-SPECIFIC PROTEASE 7"/>
    <property type="match status" value="1"/>
</dbReference>
<dbReference type="Pfam" id="PF02902">
    <property type="entry name" value="Peptidase_C48"/>
    <property type="match status" value="1"/>
</dbReference>
<dbReference type="EMBL" id="AFYH01067843">
    <property type="status" value="NOT_ANNOTATED_CDS"/>
    <property type="molecule type" value="Genomic_DNA"/>
</dbReference>
<dbReference type="EMBL" id="AFYH01067842">
    <property type="status" value="NOT_ANNOTATED_CDS"/>
    <property type="molecule type" value="Genomic_DNA"/>
</dbReference>
<dbReference type="FunCoup" id="H2ZTT2">
    <property type="interactions" value="3271"/>
</dbReference>
<feature type="region of interest" description="Disordered" evidence="6">
    <location>
        <begin position="1"/>
        <end position="50"/>
    </location>
</feature>
<dbReference type="eggNOG" id="KOG0779">
    <property type="taxonomic scope" value="Eukaryota"/>
</dbReference>
<dbReference type="InterPro" id="IPR038765">
    <property type="entry name" value="Papain-like_cys_pep_sf"/>
</dbReference>
<dbReference type="PANTHER" id="PTHR46896">
    <property type="entry name" value="SENTRIN-SPECIFIC PROTEASE"/>
    <property type="match status" value="1"/>
</dbReference>
<proteinExistence type="inferred from homology"/>
<dbReference type="OrthoDB" id="442460at2759"/>
<name>H2ZTT2_LATCH</name>
<dbReference type="InterPro" id="IPR003653">
    <property type="entry name" value="Peptidase_C48_C"/>
</dbReference>
<keyword evidence="4" id="KW-0833">Ubl conjugation pathway</keyword>
<feature type="region of interest" description="Disordered" evidence="6">
    <location>
        <begin position="561"/>
        <end position="583"/>
    </location>
</feature>
<dbReference type="GO" id="GO:0006508">
    <property type="term" value="P:proteolysis"/>
    <property type="evidence" value="ECO:0007669"/>
    <property type="project" value="UniProtKB-KW"/>
</dbReference>
<reference evidence="8" key="3">
    <citation type="submission" date="2025-09" db="UniProtKB">
        <authorList>
            <consortium name="Ensembl"/>
        </authorList>
    </citation>
    <scope>IDENTIFICATION</scope>
</reference>
<evidence type="ECO:0000256" key="2">
    <source>
        <dbReference type="ARBA" id="ARBA00022553"/>
    </source>
</evidence>
<keyword evidence="5" id="KW-0378">Hydrolase</keyword>
<evidence type="ECO:0000256" key="4">
    <source>
        <dbReference type="ARBA" id="ARBA00022786"/>
    </source>
</evidence>
<comment type="similarity">
    <text evidence="1">Belongs to the peptidase C48 family.</text>
</comment>
<keyword evidence="2" id="KW-0597">Phosphoprotein</keyword>
<dbReference type="STRING" id="7897.ENSLACP00000000803"/>
<dbReference type="SUPFAM" id="SSF54001">
    <property type="entry name" value="Cysteine proteinases"/>
    <property type="match status" value="1"/>
</dbReference>
<dbReference type="AlphaFoldDB" id="H2ZTT2"/>
<accession>H2ZTT2</accession>
<evidence type="ECO:0000313" key="9">
    <source>
        <dbReference type="Proteomes" id="UP000008672"/>
    </source>
</evidence>
<dbReference type="GO" id="GO:0016926">
    <property type="term" value="P:protein desumoylation"/>
    <property type="evidence" value="ECO:0007669"/>
    <property type="project" value="TreeGrafter"/>
</dbReference>
<dbReference type="PROSITE" id="PS50600">
    <property type="entry name" value="ULP_PROTEASE"/>
    <property type="match status" value="1"/>
</dbReference>
<dbReference type="HOGENOM" id="CLU_024324_1_2_1"/>
<dbReference type="GO" id="GO:0005737">
    <property type="term" value="C:cytoplasm"/>
    <property type="evidence" value="ECO:0007669"/>
    <property type="project" value="TreeGrafter"/>
</dbReference>
<reference evidence="9" key="1">
    <citation type="submission" date="2011-08" db="EMBL/GenBank/DDBJ databases">
        <title>The draft genome of Latimeria chalumnae.</title>
        <authorList>
            <person name="Di Palma F."/>
            <person name="Alfoldi J."/>
            <person name="Johnson J."/>
            <person name="Berlin A."/>
            <person name="Gnerre S."/>
            <person name="Jaffe D."/>
            <person name="MacCallum I."/>
            <person name="Young S."/>
            <person name="Walker B.J."/>
            <person name="Lander E."/>
            <person name="Lindblad-Toh K."/>
        </authorList>
    </citation>
    <scope>NUCLEOTIDE SEQUENCE [LARGE SCALE GENOMIC DNA]</scope>
    <source>
        <strain evidence="9">Wild caught</strain>
    </source>
</reference>
<dbReference type="EMBL" id="AFYH01067844">
    <property type="status" value="NOT_ANNOTATED_CDS"/>
    <property type="molecule type" value="Genomic_DNA"/>
</dbReference>
<dbReference type="GO" id="GO:0005634">
    <property type="term" value="C:nucleus"/>
    <property type="evidence" value="ECO:0007669"/>
    <property type="project" value="TreeGrafter"/>
</dbReference>
<feature type="region of interest" description="Disordered" evidence="6">
    <location>
        <begin position="514"/>
        <end position="549"/>
    </location>
</feature>
<dbReference type="InParanoid" id="H2ZTT2"/>
<keyword evidence="9" id="KW-1185">Reference proteome</keyword>
<evidence type="ECO:0000313" key="8">
    <source>
        <dbReference type="Ensembl" id="ENSLACP00000000803.1"/>
    </source>
</evidence>
<dbReference type="Gene3D" id="3.40.395.10">
    <property type="entry name" value="Adenoviral Proteinase, Chain A"/>
    <property type="match status" value="1"/>
</dbReference>
<dbReference type="EMBL" id="AFYH01067846">
    <property type="status" value="NOT_ANNOTATED_CDS"/>
    <property type="molecule type" value="Genomic_DNA"/>
</dbReference>
<evidence type="ECO:0000256" key="3">
    <source>
        <dbReference type="ARBA" id="ARBA00022670"/>
    </source>
</evidence>
<feature type="compositionally biased region" description="Basic and acidic residues" evidence="6">
    <location>
        <begin position="514"/>
        <end position="528"/>
    </location>
</feature>
<dbReference type="Bgee" id="ENSLACG00000000719">
    <property type="expression patterns" value="Expressed in chordate pharynx and 6 other cell types or tissues"/>
</dbReference>
<dbReference type="Ensembl" id="ENSLACT00000000811.1">
    <property type="protein sequence ID" value="ENSLACP00000000803.1"/>
    <property type="gene ID" value="ENSLACG00000000719.1"/>
</dbReference>
<gene>
    <name evidence="8" type="primary">SENP7</name>
</gene>
<evidence type="ECO:0000259" key="7">
    <source>
        <dbReference type="PROSITE" id="PS50600"/>
    </source>
</evidence>
<feature type="domain" description="Ubiquitin-like protease family profile" evidence="7">
    <location>
        <begin position="388"/>
        <end position="659"/>
    </location>
</feature>
<sequence length="705" mass="80784">MEACRSRTPQQNPVKLTNEDPVKQLFSGSKENGKASPYSKRTNEQSEDQLQCLRKVRTRIQWRKRKMEPIVLSSDEEEMTDLASQSSSLGLDLKTTNSVIKQGPASDSKDQDMESEIHASEKKRIYRTPQGVSADEVYRKSPQKSITQTGPVLELEFMALHIGKVKRKAQGCVALNAEYFIIPLEDSNNKLVTLTVDTSQLKKYSLLEMKNYELDSSMSFVVFIWIASIHAEEIQKRLVGDSEKGSRSSEFLFFELHKSPSEDQLAVLKRIISEISERNQTPDLCETLTWNEIISLLSSTNGEESSFMTSCCNAFQQYMEKKDVTSETQQLSQKESNANSPEPNYVLCCARINNRYSVSIAPKPDKDRYSCLVQKLIVFPPPPTKGGLAVTNEDLDCLEEGELLNDVIIDFYLKYLLLEKAAKDLAARTHIFSSFFYRCLMRKDNNLTEEQANLSIQHRRHQRVKNWTRHMDIFTKDFIFVPVNQEAHWYLAIICFPWLEEAVYEEDPKNPLIRSEESVSLDDKEAGKESGCQDESDMDSSPDQITPDEKQAGYSSLLKASTSSGSQIQSEDSSESTKNNSGTKISKRPCILIMDSLRTSSRESAVKILREYLQVEWEVKKGTSRQFTKENMKSSVPRVPRQENSIDCGIYLLQYVESFLENPIVNFEMPIQLERWFSQQVVKQKRQKIRNLILQLHIEQQRNTS</sequence>
<dbReference type="GO" id="GO:0070139">
    <property type="term" value="F:SUMO-specific endopeptidase activity"/>
    <property type="evidence" value="ECO:0007669"/>
    <property type="project" value="TreeGrafter"/>
</dbReference>
<reference evidence="8" key="2">
    <citation type="submission" date="2025-08" db="UniProtKB">
        <authorList>
            <consortium name="Ensembl"/>
        </authorList>
    </citation>
    <scope>IDENTIFICATION</scope>
</reference>
<organism evidence="8 9">
    <name type="scientific">Latimeria chalumnae</name>
    <name type="common">Coelacanth</name>
    <dbReference type="NCBI Taxonomy" id="7897"/>
    <lineage>
        <taxon>Eukaryota</taxon>
        <taxon>Metazoa</taxon>
        <taxon>Chordata</taxon>
        <taxon>Craniata</taxon>
        <taxon>Vertebrata</taxon>
        <taxon>Euteleostomi</taxon>
        <taxon>Coelacanthiformes</taxon>
        <taxon>Coelacanthidae</taxon>
        <taxon>Latimeria</taxon>
    </lineage>
</organism>
<protein>
    <submittedName>
        <fullName evidence="8">SUMO specific peptidase 7</fullName>
    </submittedName>
</protein>
<evidence type="ECO:0000256" key="5">
    <source>
        <dbReference type="ARBA" id="ARBA00022801"/>
    </source>
</evidence>
<keyword evidence="3" id="KW-0645">Protease</keyword>
<dbReference type="KEGG" id="lcm:102353896"/>